<dbReference type="InterPro" id="IPR022276">
    <property type="entry name" value="Conjug_transposon_TraK"/>
</dbReference>
<dbReference type="Proteomes" id="UP000198517">
    <property type="component" value="Unassembled WGS sequence"/>
</dbReference>
<dbReference type="STRING" id="1071918.SAMN05421544_10230"/>
<dbReference type="NCBIfam" id="TIGR03781">
    <property type="entry name" value="Bac_Flav_CT_K"/>
    <property type="match status" value="1"/>
</dbReference>
<evidence type="ECO:0000313" key="3">
    <source>
        <dbReference type="Proteomes" id="UP000198517"/>
    </source>
</evidence>
<name>A0A1G6ZBM9_9FLAO</name>
<organism evidence="2 3">
    <name type="scientific">Riemerella columbipharyngis</name>
    <dbReference type="NCBI Taxonomy" id="1071918"/>
    <lineage>
        <taxon>Bacteria</taxon>
        <taxon>Pseudomonadati</taxon>
        <taxon>Bacteroidota</taxon>
        <taxon>Flavobacteriia</taxon>
        <taxon>Flavobacteriales</taxon>
        <taxon>Weeksellaceae</taxon>
        <taxon>Riemerella</taxon>
    </lineage>
</organism>
<feature type="transmembrane region" description="Helical" evidence="1">
    <location>
        <begin position="12"/>
        <end position="36"/>
    </location>
</feature>
<gene>
    <name evidence="2" type="ORF">SAMN05421544_10230</name>
</gene>
<keyword evidence="3" id="KW-1185">Reference proteome</keyword>
<protein>
    <submittedName>
        <fullName evidence="2">Bacteroides conjugative transposon TraK protein</fullName>
    </submittedName>
</protein>
<accession>A0A1G6ZBM9</accession>
<dbReference type="OrthoDB" id="1039148at2"/>
<keyword evidence="1" id="KW-0472">Membrane</keyword>
<sequence>MLVKSIEKKIKINKAIAIATIIAALIMVISAFVFSYRLIENSRKSIYILDNGVPVLVKQTDLSLNRPVEYKAQIELFHRLFFTLAPDDSYIKDNIEKSLYLIDDTGKREYNNLKEKGFYNQVISSNSMVSIQTDSIKLNLQEMKFTYYGKEVINRRSQLLIRKLISEGYLKDIQRTPNNAHGVLIENWRILNNEQISSQERYGL</sequence>
<dbReference type="RefSeq" id="WP_092735776.1">
    <property type="nucleotide sequence ID" value="NZ_FNAS01000002.1"/>
</dbReference>
<dbReference type="EMBL" id="FNAS01000002">
    <property type="protein sequence ID" value="SDD99941.1"/>
    <property type="molecule type" value="Genomic_DNA"/>
</dbReference>
<keyword evidence="1" id="KW-1133">Transmembrane helix</keyword>
<proteinExistence type="predicted"/>
<evidence type="ECO:0000256" key="1">
    <source>
        <dbReference type="SAM" id="Phobius"/>
    </source>
</evidence>
<keyword evidence="1" id="KW-0812">Transmembrane</keyword>
<reference evidence="2 3" key="1">
    <citation type="submission" date="2016-10" db="EMBL/GenBank/DDBJ databases">
        <authorList>
            <person name="de Groot N.N."/>
        </authorList>
    </citation>
    <scope>NUCLEOTIDE SEQUENCE [LARGE SCALE GENOMIC DNA]</scope>
    <source>
        <strain evidence="2 3">DSM 24015</strain>
    </source>
</reference>
<evidence type="ECO:0000313" key="2">
    <source>
        <dbReference type="EMBL" id="SDD99941.1"/>
    </source>
</evidence>
<dbReference type="AlphaFoldDB" id="A0A1G6ZBM9"/>